<evidence type="ECO:0000256" key="1">
    <source>
        <dbReference type="SAM" id="Coils"/>
    </source>
</evidence>
<dbReference type="InterPro" id="IPR039341">
    <property type="entry name" value="CFAP99"/>
</dbReference>
<feature type="coiled-coil region" evidence="1">
    <location>
        <begin position="504"/>
        <end position="567"/>
    </location>
</feature>
<dbReference type="OrthoDB" id="10262255at2759"/>
<reference evidence="2 3" key="1">
    <citation type="submission" date="2020-04" db="EMBL/GenBank/DDBJ databases">
        <authorList>
            <person name="Wallbank WR R."/>
            <person name="Pardo Diaz C."/>
            <person name="Kozak K."/>
            <person name="Martin S."/>
            <person name="Jiggins C."/>
            <person name="Moest M."/>
            <person name="Warren A I."/>
            <person name="Byers J.R.P. K."/>
            <person name="Montejo-Kovacevich G."/>
            <person name="Yen C E."/>
        </authorList>
    </citation>
    <scope>NUCLEOTIDE SEQUENCE [LARGE SCALE GENOMIC DNA]</scope>
</reference>
<keyword evidence="1" id="KW-0175">Coiled coil</keyword>
<accession>A0A8S0YZB0</accession>
<feature type="coiled-coil region" evidence="1">
    <location>
        <begin position="301"/>
        <end position="328"/>
    </location>
</feature>
<comment type="caution">
    <text evidence="2">The sequence shown here is derived from an EMBL/GenBank/DDBJ whole genome shotgun (WGS) entry which is preliminary data.</text>
</comment>
<dbReference type="EMBL" id="CADEBC010000196">
    <property type="protein sequence ID" value="CAB3224927.1"/>
    <property type="molecule type" value="Genomic_DNA"/>
</dbReference>
<evidence type="ECO:0008006" key="4">
    <source>
        <dbReference type="Google" id="ProtNLM"/>
    </source>
</evidence>
<name>A0A8S0YZB0_ARCPL</name>
<feature type="coiled-coil region" evidence="1">
    <location>
        <begin position="437"/>
        <end position="475"/>
    </location>
</feature>
<evidence type="ECO:0000313" key="2">
    <source>
        <dbReference type="EMBL" id="CAB3224927.1"/>
    </source>
</evidence>
<dbReference type="PANTHER" id="PTHR34649">
    <property type="entry name" value="CILIA- AND FLAGELLA-ASSOCIATED PROTEIN 99"/>
    <property type="match status" value="1"/>
</dbReference>
<evidence type="ECO:0000313" key="3">
    <source>
        <dbReference type="Proteomes" id="UP000494106"/>
    </source>
</evidence>
<dbReference type="PANTHER" id="PTHR34649:SF1">
    <property type="entry name" value="CILIA- AND FLAGELLA-ASSOCIATED PROTEIN 99"/>
    <property type="match status" value="1"/>
</dbReference>
<protein>
    <recommendedName>
        <fullName evidence="4">Cilia- and flagella-associated protein 99-like</fullName>
    </recommendedName>
</protein>
<organism evidence="2 3">
    <name type="scientific">Arctia plantaginis</name>
    <name type="common">Wood tiger moth</name>
    <name type="synonym">Phalaena plantaginis</name>
    <dbReference type="NCBI Taxonomy" id="874455"/>
    <lineage>
        <taxon>Eukaryota</taxon>
        <taxon>Metazoa</taxon>
        <taxon>Ecdysozoa</taxon>
        <taxon>Arthropoda</taxon>
        <taxon>Hexapoda</taxon>
        <taxon>Insecta</taxon>
        <taxon>Pterygota</taxon>
        <taxon>Neoptera</taxon>
        <taxon>Endopterygota</taxon>
        <taxon>Lepidoptera</taxon>
        <taxon>Glossata</taxon>
        <taxon>Ditrysia</taxon>
        <taxon>Noctuoidea</taxon>
        <taxon>Erebidae</taxon>
        <taxon>Arctiinae</taxon>
        <taxon>Arctia</taxon>
    </lineage>
</organism>
<sequence>MVYYHTSGNVKILRNIIIDYENTSEISPYEYMKSYIEKCPESIEDTKLSWIAETFLSLQKHQEFLKEIVTHFAEELSSEEQEYFLIIFHAVVFRTEPKDMQYLYKCLFNLCKPLLNTFTKFLSNNELLTFISQVAQAYYDTNFITEKIIGPLFEWQPYISEMAHNYAEYVKKIETRRLRLPTIPVQMNVLNRKSKDVPTTPIPSQHLLPPATPPNSVLTKKKKMLTKSTIDQKLKIIHEKNKQKAANLLNNVKSKDYHYAQTAKSEKYHKTISNVKEEIENAFAKPKQNFFIKHTPHSIPVKETTATVKRLQKRMQMEEDEEVQWLQNVICYRNTAKIEEIAEQDRQERERERLLDIEKKHLMGLITYEEAVLAKQNLVAENKKKYEQFIKEKQSWNEKIEKWRRSEIEKNKKQIEKQTLAEFNLLQVKNELSIKKKETVEMLKKESEMRLAKAMQEKQEELERKIKMIKEIKVLEIIAKKAKVPKVIDLTETSRLGLLCEMSIAELQERLSFMKMGLKEELERKKQKIYEEKEAAKQNLEETKNSIKGYMEERAEIRKQNKKLNNNITLNVADTKNISNLKKILQEKREMRLKFNNPLPLLP</sequence>
<dbReference type="AlphaFoldDB" id="A0A8S0YZB0"/>
<dbReference type="Proteomes" id="UP000494106">
    <property type="component" value="Unassembled WGS sequence"/>
</dbReference>
<gene>
    <name evidence="2" type="ORF">APLA_LOCUS2214</name>
</gene>
<keyword evidence="3" id="KW-1185">Reference proteome</keyword>
<proteinExistence type="predicted"/>